<dbReference type="Proteomes" id="UP000002429">
    <property type="component" value="Plasmid pMOL30"/>
</dbReference>
<dbReference type="EMBL" id="CP000354">
    <property type="protein sequence ID" value="ABF12936.1"/>
    <property type="molecule type" value="Genomic_DNA"/>
</dbReference>
<dbReference type="KEGG" id="rme:Rmet_6077"/>
<keyword evidence="1" id="KW-0614">Plasmid</keyword>
<accession>Q1LA90</accession>
<name>Q1LA90_CUPMC</name>
<organism evidence="1 2">
    <name type="scientific">Cupriavidus metallidurans (strain ATCC 43123 / DSM 2839 / NBRC 102507 / CH34)</name>
    <name type="common">Ralstonia metallidurans</name>
    <dbReference type="NCBI Taxonomy" id="266264"/>
    <lineage>
        <taxon>Bacteria</taxon>
        <taxon>Pseudomonadati</taxon>
        <taxon>Pseudomonadota</taxon>
        <taxon>Betaproteobacteria</taxon>
        <taxon>Burkholderiales</taxon>
        <taxon>Burkholderiaceae</taxon>
        <taxon>Cupriavidus</taxon>
    </lineage>
</organism>
<evidence type="ECO:0000313" key="2">
    <source>
        <dbReference type="Proteomes" id="UP000002429"/>
    </source>
</evidence>
<evidence type="ECO:0000313" key="1">
    <source>
        <dbReference type="EMBL" id="ABF12936.1"/>
    </source>
</evidence>
<reference evidence="2" key="1">
    <citation type="journal article" date="2010" name="PLoS ONE">
        <title>The complete genome sequence of Cupriavidus metallidurans strain CH34, a master survivalist in harsh and anthropogenic environments.</title>
        <authorList>
            <person name="Janssen P.J."/>
            <person name="Van Houdt R."/>
            <person name="Moors H."/>
            <person name="Monsieurs P."/>
            <person name="Morin N."/>
            <person name="Michaux A."/>
            <person name="Benotmane M.A."/>
            <person name="Leys N."/>
            <person name="Vallaeys T."/>
            <person name="Lapidus A."/>
            <person name="Monchy S."/>
            <person name="Medigue C."/>
            <person name="Taghavi S."/>
            <person name="McCorkle S."/>
            <person name="Dunn J."/>
            <person name="van der Lelie D."/>
            <person name="Mergeay M."/>
        </authorList>
    </citation>
    <scope>NUCLEOTIDE SEQUENCE [LARGE SCALE GENOMIC DNA]</scope>
    <source>
        <strain evidence="2">ATCC 43123 / DSM 2839 / NBRC 102507 / CH34</strain>
    </source>
</reference>
<protein>
    <submittedName>
        <fullName evidence="1">Uncharacterized protein</fullName>
    </submittedName>
</protein>
<keyword evidence="2" id="KW-1185">Reference proteome</keyword>
<gene>
    <name evidence="1" type="ordered locus">Rmet_6077</name>
</gene>
<geneLocation type="plasmid" evidence="1 2">
    <name>pMOL30</name>
</geneLocation>
<proteinExistence type="predicted"/>
<sequence length="212" mass="23012">MGKKRSFPMLLLFPSALTQNSAGEHKKAAREQFSGIKSSHLSEAIASGFGYQSHAALLAALGSNARPRSNFSLIGFGKRLTELGYERPADFLADQDVPWAVQCLVSLMIEAGFRDSLASNSSRIGVTKTIDALNVAGCTEFNFKALGRQAQQQQTRALRELFSTVIELQVSVRDGDRVLRSPIVREVGIETPTNCILFSLADVIVRAARLAA</sequence>
<dbReference type="HOGENOM" id="CLU_1298908_0_0_4"/>
<dbReference type="AlphaFoldDB" id="Q1LA90"/>